<evidence type="ECO:0008006" key="12">
    <source>
        <dbReference type="Google" id="ProtNLM"/>
    </source>
</evidence>
<feature type="transmembrane region" description="Helical" evidence="9">
    <location>
        <begin position="450"/>
        <end position="469"/>
    </location>
</feature>
<evidence type="ECO:0000256" key="6">
    <source>
        <dbReference type="ARBA" id="ARBA00022989"/>
    </source>
</evidence>
<reference evidence="10 11" key="1">
    <citation type="submission" date="2020-07" db="EMBL/GenBank/DDBJ databases">
        <title>Sequencing the genomes of 1000 actinobacteria strains.</title>
        <authorList>
            <person name="Klenk H.-P."/>
        </authorList>
    </citation>
    <scope>NUCLEOTIDE SEQUENCE [LARGE SCALE GENOMIC DNA]</scope>
    <source>
        <strain evidence="10 11">DSM 26487</strain>
    </source>
</reference>
<proteinExistence type="predicted"/>
<dbReference type="EMBL" id="JACBZR010000001">
    <property type="protein sequence ID" value="NYI77414.1"/>
    <property type="molecule type" value="Genomic_DNA"/>
</dbReference>
<comment type="caution">
    <text evidence="10">The sequence shown here is derived from an EMBL/GenBank/DDBJ whole genome shotgun (WGS) entry which is preliminary data.</text>
</comment>
<dbReference type="GO" id="GO:0016763">
    <property type="term" value="F:pentosyltransferase activity"/>
    <property type="evidence" value="ECO:0007669"/>
    <property type="project" value="TreeGrafter"/>
</dbReference>
<keyword evidence="6 9" id="KW-1133">Transmembrane helix</keyword>
<dbReference type="InterPro" id="IPR050297">
    <property type="entry name" value="LipidA_mod_glycosyltrf_83"/>
</dbReference>
<keyword evidence="7 9" id="KW-0472">Membrane</keyword>
<comment type="subcellular location">
    <subcellularLocation>
        <location evidence="1">Cell membrane</location>
        <topology evidence="1">Multi-pass membrane protein</topology>
    </subcellularLocation>
</comment>
<evidence type="ECO:0000256" key="5">
    <source>
        <dbReference type="ARBA" id="ARBA00022692"/>
    </source>
</evidence>
<accession>A0A7Z0DKR2</accession>
<dbReference type="GO" id="GO:0009103">
    <property type="term" value="P:lipopolysaccharide biosynthetic process"/>
    <property type="evidence" value="ECO:0007669"/>
    <property type="project" value="UniProtKB-ARBA"/>
</dbReference>
<keyword evidence="5 9" id="KW-0812">Transmembrane</keyword>
<evidence type="ECO:0000256" key="3">
    <source>
        <dbReference type="ARBA" id="ARBA00022676"/>
    </source>
</evidence>
<feature type="transmembrane region" description="Helical" evidence="9">
    <location>
        <begin position="372"/>
        <end position="394"/>
    </location>
</feature>
<dbReference type="Proteomes" id="UP000564496">
    <property type="component" value="Unassembled WGS sequence"/>
</dbReference>
<dbReference type="AlphaFoldDB" id="A0A7Z0DKR2"/>
<gene>
    <name evidence="10" type="ORF">BJ988_002062</name>
</gene>
<dbReference type="PANTHER" id="PTHR33908:SF11">
    <property type="entry name" value="MEMBRANE PROTEIN"/>
    <property type="match status" value="1"/>
</dbReference>
<evidence type="ECO:0000256" key="7">
    <source>
        <dbReference type="ARBA" id="ARBA00023136"/>
    </source>
</evidence>
<feature type="transmembrane region" description="Helical" evidence="9">
    <location>
        <begin position="122"/>
        <end position="139"/>
    </location>
</feature>
<evidence type="ECO:0000256" key="4">
    <source>
        <dbReference type="ARBA" id="ARBA00022679"/>
    </source>
</evidence>
<keyword evidence="4" id="KW-0808">Transferase</keyword>
<dbReference type="GO" id="GO:0005886">
    <property type="term" value="C:plasma membrane"/>
    <property type="evidence" value="ECO:0007669"/>
    <property type="project" value="UniProtKB-SubCell"/>
</dbReference>
<evidence type="ECO:0000313" key="10">
    <source>
        <dbReference type="EMBL" id="NYI77414.1"/>
    </source>
</evidence>
<feature type="region of interest" description="Disordered" evidence="8">
    <location>
        <begin position="520"/>
        <end position="550"/>
    </location>
</feature>
<protein>
    <recommendedName>
        <fullName evidence="12">Glycosyltransferase RgtA/B/C/D-like domain-containing protein</fullName>
    </recommendedName>
</protein>
<evidence type="ECO:0000256" key="2">
    <source>
        <dbReference type="ARBA" id="ARBA00022475"/>
    </source>
</evidence>
<sequence length="550" mass="58454">MSVRRASVSQSTICVLLLGVLGFAMSAQVAIAMPALFKADERAHAAYAVALSQGTLPTIYTDIPDDPVRYPQLAESLFGADEAHRDIWVANHPPLFYVMSQPLVWLGDAVGSPGLTLLGMRLLNALGFALTTILVGLLARELVPRRPVVPVIASAMCIGCGAMTFVGGGIYNDGWSSAAAFMTLFLGFRMIRQGVTRERLIAATAVGVAAAGFRSTGLVAVLFLGACVLVAMWLREPSLRTFLRGTFWRAAGIVACIGLAPVVVFGWFYVRNIQLYGDPTASSSLFEKFGREPNGSTLFQLVNPEFYGHLLGSLWTDGNIANHWSQAAAIVLTLTVVGLVLDAAAKANPRRTGVLQRIQLAPQSTMHHRQDLAIWALLGGYCLLILINVAGFIAGGGWIHARYAVPFLPFLAAGAGIAALRLGRAFPYRPLPTGAATGGTAFDEARDLRIGLGVSLAFMVVGLVCHLDTEQYVDGPVSSTFALVALVAADLVMFAVAAYVATELRRRMRPGTFDAVPTLAEPVTEPVPGPVTDVARPHEGFGSSPARPAK</sequence>
<feature type="transmembrane region" description="Helical" evidence="9">
    <location>
        <begin position="174"/>
        <end position="191"/>
    </location>
</feature>
<name>A0A7Z0DKR2_9ACTN</name>
<dbReference type="PANTHER" id="PTHR33908">
    <property type="entry name" value="MANNOSYLTRANSFERASE YKCB-RELATED"/>
    <property type="match status" value="1"/>
</dbReference>
<evidence type="ECO:0000256" key="9">
    <source>
        <dbReference type="SAM" id="Phobius"/>
    </source>
</evidence>
<feature type="compositionally biased region" description="Low complexity" evidence="8">
    <location>
        <begin position="521"/>
        <end position="534"/>
    </location>
</feature>
<keyword evidence="11" id="KW-1185">Reference proteome</keyword>
<dbReference type="RefSeq" id="WP_179657905.1">
    <property type="nucleotide sequence ID" value="NZ_JACBZR010000001.1"/>
</dbReference>
<feature type="transmembrane region" description="Helical" evidence="9">
    <location>
        <begin position="481"/>
        <end position="501"/>
    </location>
</feature>
<evidence type="ECO:0000256" key="1">
    <source>
        <dbReference type="ARBA" id="ARBA00004651"/>
    </source>
</evidence>
<feature type="transmembrane region" description="Helical" evidence="9">
    <location>
        <begin position="246"/>
        <end position="270"/>
    </location>
</feature>
<feature type="transmembrane region" description="Helical" evidence="9">
    <location>
        <begin position="400"/>
        <end position="420"/>
    </location>
</feature>
<feature type="transmembrane region" description="Helical" evidence="9">
    <location>
        <begin position="203"/>
        <end position="234"/>
    </location>
</feature>
<keyword evidence="3" id="KW-0328">Glycosyltransferase</keyword>
<evidence type="ECO:0000256" key="8">
    <source>
        <dbReference type="SAM" id="MobiDB-lite"/>
    </source>
</evidence>
<evidence type="ECO:0000313" key="11">
    <source>
        <dbReference type="Proteomes" id="UP000564496"/>
    </source>
</evidence>
<keyword evidence="2" id="KW-1003">Cell membrane</keyword>
<feature type="transmembrane region" description="Helical" evidence="9">
    <location>
        <begin position="148"/>
        <end position="168"/>
    </location>
</feature>
<organism evidence="10 11">
    <name type="scientific">Nocardioides panzhihuensis</name>
    <dbReference type="NCBI Taxonomy" id="860243"/>
    <lineage>
        <taxon>Bacteria</taxon>
        <taxon>Bacillati</taxon>
        <taxon>Actinomycetota</taxon>
        <taxon>Actinomycetes</taxon>
        <taxon>Propionibacteriales</taxon>
        <taxon>Nocardioidaceae</taxon>
        <taxon>Nocardioides</taxon>
    </lineage>
</organism>